<feature type="transmembrane region" description="Helical" evidence="5">
    <location>
        <begin position="334"/>
        <end position="355"/>
    </location>
</feature>
<evidence type="ECO:0000256" key="5">
    <source>
        <dbReference type="SAM" id="Phobius"/>
    </source>
</evidence>
<keyword evidence="4 5" id="KW-0472">Membrane</keyword>
<dbReference type="PANTHER" id="PTHR22950">
    <property type="entry name" value="AMINO ACID TRANSPORTER"/>
    <property type="match status" value="1"/>
</dbReference>
<dbReference type="Proteomes" id="UP000187209">
    <property type="component" value="Unassembled WGS sequence"/>
</dbReference>
<name>A0A1R2BCT6_9CILI</name>
<keyword evidence="2 5" id="KW-0812">Transmembrane</keyword>
<evidence type="ECO:0000256" key="3">
    <source>
        <dbReference type="ARBA" id="ARBA00022989"/>
    </source>
</evidence>
<feature type="transmembrane region" description="Helical" evidence="5">
    <location>
        <begin position="93"/>
        <end position="115"/>
    </location>
</feature>
<dbReference type="GO" id="GO:0016020">
    <property type="term" value="C:membrane"/>
    <property type="evidence" value="ECO:0007669"/>
    <property type="project" value="UniProtKB-SubCell"/>
</dbReference>
<keyword evidence="8" id="KW-1185">Reference proteome</keyword>
<evidence type="ECO:0000256" key="2">
    <source>
        <dbReference type="ARBA" id="ARBA00022692"/>
    </source>
</evidence>
<feature type="transmembrane region" description="Helical" evidence="5">
    <location>
        <begin position="143"/>
        <end position="161"/>
    </location>
</feature>
<feature type="transmembrane region" description="Helical" evidence="5">
    <location>
        <begin position="434"/>
        <end position="457"/>
    </location>
</feature>
<comment type="subcellular location">
    <subcellularLocation>
        <location evidence="1">Membrane</location>
        <topology evidence="1">Multi-pass membrane protein</topology>
    </subcellularLocation>
</comment>
<dbReference type="GO" id="GO:0015179">
    <property type="term" value="F:L-amino acid transmembrane transporter activity"/>
    <property type="evidence" value="ECO:0007669"/>
    <property type="project" value="TreeGrafter"/>
</dbReference>
<evidence type="ECO:0000313" key="7">
    <source>
        <dbReference type="EMBL" id="OMJ74586.1"/>
    </source>
</evidence>
<dbReference type="EMBL" id="MPUH01000741">
    <property type="protein sequence ID" value="OMJ74586.1"/>
    <property type="molecule type" value="Genomic_DNA"/>
</dbReference>
<feature type="transmembrane region" description="Helical" evidence="5">
    <location>
        <begin position="248"/>
        <end position="266"/>
    </location>
</feature>
<dbReference type="AlphaFoldDB" id="A0A1R2BCT6"/>
<gene>
    <name evidence="7" type="ORF">SteCoe_26443</name>
</gene>
<evidence type="ECO:0000259" key="6">
    <source>
        <dbReference type="Pfam" id="PF01490"/>
    </source>
</evidence>
<keyword evidence="3 5" id="KW-1133">Transmembrane helix</keyword>
<accession>A0A1R2BCT6</accession>
<protein>
    <recommendedName>
        <fullName evidence="6">Amino acid transporter transmembrane domain-containing protein</fullName>
    </recommendedName>
</protein>
<feature type="transmembrane region" description="Helical" evidence="5">
    <location>
        <begin position="376"/>
        <end position="394"/>
    </location>
</feature>
<evidence type="ECO:0000313" key="8">
    <source>
        <dbReference type="Proteomes" id="UP000187209"/>
    </source>
</evidence>
<feature type="transmembrane region" description="Helical" evidence="5">
    <location>
        <begin position="181"/>
        <end position="198"/>
    </location>
</feature>
<feature type="transmembrane region" description="Helical" evidence="5">
    <location>
        <begin position="210"/>
        <end position="228"/>
    </location>
</feature>
<feature type="domain" description="Amino acid transporter transmembrane" evidence="6">
    <location>
        <begin position="67"/>
        <end position="454"/>
    </location>
</feature>
<comment type="caution">
    <text evidence="7">The sequence shown here is derived from an EMBL/GenBank/DDBJ whole genome shotgun (WGS) entry which is preliminary data.</text>
</comment>
<dbReference type="Pfam" id="PF01490">
    <property type="entry name" value="Aa_trans"/>
    <property type="match status" value="1"/>
</dbReference>
<feature type="transmembrane region" description="Helical" evidence="5">
    <location>
        <begin position="400"/>
        <end position="422"/>
    </location>
</feature>
<dbReference type="InterPro" id="IPR013057">
    <property type="entry name" value="AA_transpt_TM"/>
</dbReference>
<dbReference type="PANTHER" id="PTHR22950:SF702">
    <property type="entry name" value="AMINO ACID TRANSPORTER PROTEIN"/>
    <property type="match status" value="1"/>
</dbReference>
<organism evidence="7 8">
    <name type="scientific">Stentor coeruleus</name>
    <dbReference type="NCBI Taxonomy" id="5963"/>
    <lineage>
        <taxon>Eukaryota</taxon>
        <taxon>Sar</taxon>
        <taxon>Alveolata</taxon>
        <taxon>Ciliophora</taxon>
        <taxon>Postciliodesmatophora</taxon>
        <taxon>Heterotrichea</taxon>
        <taxon>Heterotrichida</taxon>
        <taxon>Stentoridae</taxon>
        <taxon>Stentor</taxon>
    </lineage>
</organism>
<feature type="transmembrane region" description="Helical" evidence="5">
    <location>
        <begin position="287"/>
        <end position="311"/>
    </location>
</feature>
<reference evidence="7 8" key="1">
    <citation type="submission" date="2016-11" db="EMBL/GenBank/DDBJ databases">
        <title>The macronuclear genome of Stentor coeruleus: a giant cell with tiny introns.</title>
        <authorList>
            <person name="Slabodnick M."/>
            <person name="Ruby J.G."/>
            <person name="Reiff S.B."/>
            <person name="Swart E.C."/>
            <person name="Gosai S."/>
            <person name="Prabakaran S."/>
            <person name="Witkowska E."/>
            <person name="Larue G.E."/>
            <person name="Fisher S."/>
            <person name="Freeman R.M."/>
            <person name="Gunawardena J."/>
            <person name="Chu W."/>
            <person name="Stover N.A."/>
            <person name="Gregory B.D."/>
            <person name="Nowacki M."/>
            <person name="Derisi J."/>
            <person name="Roy S.W."/>
            <person name="Marshall W.F."/>
            <person name="Sood P."/>
        </authorList>
    </citation>
    <scope>NUCLEOTIDE SEQUENCE [LARGE SCALE GENOMIC DNA]</scope>
    <source>
        <strain evidence="7">WM001</strain>
    </source>
</reference>
<feature type="transmembrane region" description="Helical" evidence="5">
    <location>
        <begin position="68"/>
        <end position="87"/>
    </location>
</feature>
<sequence length="461" mass="51080">MGDCIIVSEEDHHMNHHYDMSIASHSTAILTPSLKTSKPIKHGTCYVLFAPCRLLQSKFQAGDLKGSVLTILASTVGVGILSLPYAVNLSGLYQGIVLFILGMCVSLYTCQLLILTAEKTGHLTYESIGNELYGPKMRTFAEVNMIINNYGCAIAYIVLLKDLIPNCLRLYGVTNEIATNSYMWGCLICLVIVYPLSLKKQISALRYTSLLSCIACIYLSIAITYGFFTMRADSLSSRIKEAPPAELSAYSIFTAAGYVIFSFTCHQNVIPIYQELQQRSTKRGFQFLLRGLLMVLVLYLIVGIFGFLTFYDEYHPTTNFPTQILQAAYETGDIPIIIASIAIAITVICGTPLLVQPCRDATLSILFHRRPTKKQYFFVVTGELFSALGLALAIPNIGYALNILGTISSPIICFILPCMYYIKAFPGRITRCDLLVAYAVLIIMTLIGLSGFVLFWIDIFL</sequence>
<proteinExistence type="predicted"/>
<evidence type="ECO:0000256" key="4">
    <source>
        <dbReference type="ARBA" id="ARBA00023136"/>
    </source>
</evidence>
<dbReference type="OrthoDB" id="438545at2759"/>
<evidence type="ECO:0000256" key="1">
    <source>
        <dbReference type="ARBA" id="ARBA00004141"/>
    </source>
</evidence>